<protein>
    <submittedName>
        <fullName evidence="1">Uncharacterized protein</fullName>
    </submittedName>
</protein>
<organism evidence="1 2">
    <name type="scientific">Chryseobacterium glaciei</name>
    <dbReference type="NCBI Taxonomy" id="1685010"/>
    <lineage>
        <taxon>Bacteria</taxon>
        <taxon>Pseudomonadati</taxon>
        <taxon>Bacteroidota</taxon>
        <taxon>Flavobacteriia</taxon>
        <taxon>Flavobacteriales</taxon>
        <taxon>Weeksellaceae</taxon>
        <taxon>Chryseobacterium group</taxon>
        <taxon>Chryseobacterium</taxon>
    </lineage>
</organism>
<sequence length="136" mass="15428">MKKILLIAGIFSFSFFWAQKSENYLQIRYGSICCGTPSTAPVMNYVNQFQKKNKIKNLEIYKQGGLGREGEFHLYIGTDSFSKKQALAFTKGLQSAIETQNNTRKKNHDGTVGFEETETVKKADLANARNLTIYKK</sequence>
<evidence type="ECO:0000313" key="2">
    <source>
        <dbReference type="Proteomes" id="UP000077824"/>
    </source>
</evidence>
<dbReference type="OrthoDB" id="1270881at2"/>
<name>A0A172XYW6_9FLAO</name>
<dbReference type="RefSeq" id="WP_066757298.1">
    <property type="nucleotide sequence ID" value="NZ_CP015199.1"/>
</dbReference>
<gene>
    <name evidence="1" type="ORF">A0O34_17060</name>
</gene>
<dbReference type="Proteomes" id="UP000077824">
    <property type="component" value="Chromosome"/>
</dbReference>
<reference evidence="1 2" key="1">
    <citation type="submission" date="2016-04" db="EMBL/GenBank/DDBJ databases">
        <title>Complete Genome Sequence of Chryseobacterium sp. IHBB 10212.</title>
        <authorList>
            <person name="Pal M."/>
            <person name="Swarnkar M.K."/>
            <person name="Kaushal K."/>
            <person name="Chhibber S."/>
            <person name="Singh A.K."/>
            <person name="Gulati A."/>
        </authorList>
    </citation>
    <scope>NUCLEOTIDE SEQUENCE [LARGE SCALE GENOMIC DNA]</scope>
    <source>
        <strain evidence="1 2">IHBB 10212</strain>
    </source>
</reference>
<evidence type="ECO:0000313" key="1">
    <source>
        <dbReference type="EMBL" id="ANF52121.1"/>
    </source>
</evidence>
<keyword evidence="2" id="KW-1185">Reference proteome</keyword>
<dbReference type="STRING" id="1685010.A0O34_17060"/>
<proteinExistence type="predicted"/>
<accession>A0A172XYW6</accession>
<dbReference type="KEGG" id="chh:A0O34_17060"/>
<dbReference type="EMBL" id="CP015199">
    <property type="protein sequence ID" value="ANF52121.1"/>
    <property type="molecule type" value="Genomic_DNA"/>
</dbReference>
<dbReference type="AlphaFoldDB" id="A0A172XYW6"/>